<dbReference type="AlphaFoldDB" id="A0AAV7M909"/>
<evidence type="ECO:0000313" key="2">
    <source>
        <dbReference type="EMBL" id="KAJ1099881.1"/>
    </source>
</evidence>
<organism evidence="2 3">
    <name type="scientific">Pleurodeles waltl</name>
    <name type="common">Iberian ribbed newt</name>
    <dbReference type="NCBI Taxonomy" id="8319"/>
    <lineage>
        <taxon>Eukaryota</taxon>
        <taxon>Metazoa</taxon>
        <taxon>Chordata</taxon>
        <taxon>Craniata</taxon>
        <taxon>Vertebrata</taxon>
        <taxon>Euteleostomi</taxon>
        <taxon>Amphibia</taxon>
        <taxon>Batrachia</taxon>
        <taxon>Caudata</taxon>
        <taxon>Salamandroidea</taxon>
        <taxon>Salamandridae</taxon>
        <taxon>Pleurodelinae</taxon>
        <taxon>Pleurodeles</taxon>
    </lineage>
</organism>
<evidence type="ECO:0000313" key="3">
    <source>
        <dbReference type="Proteomes" id="UP001066276"/>
    </source>
</evidence>
<accession>A0AAV7M909</accession>
<dbReference type="Proteomes" id="UP001066276">
    <property type="component" value="Chromosome 10"/>
</dbReference>
<proteinExistence type="predicted"/>
<reference evidence="2" key="1">
    <citation type="journal article" date="2022" name="bioRxiv">
        <title>Sequencing and chromosome-scale assembly of the giantPleurodeles waltlgenome.</title>
        <authorList>
            <person name="Brown T."/>
            <person name="Elewa A."/>
            <person name="Iarovenko S."/>
            <person name="Subramanian E."/>
            <person name="Araus A.J."/>
            <person name="Petzold A."/>
            <person name="Susuki M."/>
            <person name="Suzuki K.-i.T."/>
            <person name="Hayashi T."/>
            <person name="Toyoda A."/>
            <person name="Oliveira C."/>
            <person name="Osipova E."/>
            <person name="Leigh N.D."/>
            <person name="Simon A."/>
            <person name="Yun M.H."/>
        </authorList>
    </citation>
    <scope>NUCLEOTIDE SEQUENCE</scope>
    <source>
        <strain evidence="2">20211129_DDA</strain>
        <tissue evidence="2">Liver</tissue>
    </source>
</reference>
<name>A0AAV7M909_PLEWA</name>
<comment type="caution">
    <text evidence="2">The sequence shown here is derived from an EMBL/GenBank/DDBJ whole genome shotgun (WGS) entry which is preliminary data.</text>
</comment>
<keyword evidence="3" id="KW-1185">Reference proteome</keyword>
<evidence type="ECO:0000256" key="1">
    <source>
        <dbReference type="SAM" id="MobiDB-lite"/>
    </source>
</evidence>
<protein>
    <submittedName>
        <fullName evidence="2">Uncharacterized protein</fullName>
    </submittedName>
</protein>
<gene>
    <name evidence="2" type="ORF">NDU88_004975</name>
</gene>
<feature type="region of interest" description="Disordered" evidence="1">
    <location>
        <begin position="60"/>
        <end position="111"/>
    </location>
</feature>
<dbReference type="EMBL" id="JANPWB010000014">
    <property type="protein sequence ID" value="KAJ1099881.1"/>
    <property type="molecule type" value="Genomic_DNA"/>
</dbReference>
<sequence>MAAATGERAPAFTSEELEKLVDGVLPQYALLYGPPDQQVSTPGAHGMGDACVEWGGCQRPSESRDLACHRQGSPGPGGPRQTGHPLPQQVGGHPPRNQEDRRVTAGDGLPT</sequence>